<organism evidence="2 3">
    <name type="scientific">Salipaludibacillus agaradhaerens</name>
    <name type="common">Bacillus agaradhaerens</name>
    <dbReference type="NCBI Taxonomy" id="76935"/>
    <lineage>
        <taxon>Bacteria</taxon>
        <taxon>Bacillati</taxon>
        <taxon>Bacillota</taxon>
        <taxon>Bacilli</taxon>
        <taxon>Bacillales</taxon>
        <taxon>Bacillaceae</taxon>
    </lineage>
</organism>
<proteinExistence type="predicted"/>
<name>A0A9Q4B512_SALAG</name>
<feature type="transmembrane region" description="Helical" evidence="1">
    <location>
        <begin position="7"/>
        <end position="24"/>
    </location>
</feature>
<evidence type="ECO:0000313" key="2">
    <source>
        <dbReference type="EMBL" id="MCR6098270.1"/>
    </source>
</evidence>
<dbReference type="RefSeq" id="WP_257822631.1">
    <property type="nucleotide sequence ID" value="NZ_JABXYM010000001.1"/>
</dbReference>
<comment type="caution">
    <text evidence="2">The sequence shown here is derived from an EMBL/GenBank/DDBJ whole genome shotgun (WGS) entry which is preliminary data.</text>
</comment>
<reference evidence="2" key="1">
    <citation type="submission" date="2020-06" db="EMBL/GenBank/DDBJ databases">
        <title>Insight into the genomes of haloalkaliphilic bacilli from Kenyan soda lakes.</title>
        <authorList>
            <person name="Mwirichia R."/>
            <person name="Villamizar G.C."/>
            <person name="Poehlein A."/>
            <person name="Mugweru J."/>
            <person name="Kipnyargis A."/>
            <person name="Kiplimo D."/>
            <person name="Orwa P."/>
            <person name="Daniel R."/>
        </authorList>
    </citation>
    <scope>NUCLEOTIDE SEQUENCE</scope>
    <source>
        <strain evidence="2">B1096_S55</strain>
    </source>
</reference>
<keyword evidence="1" id="KW-1133">Transmembrane helix</keyword>
<evidence type="ECO:0000256" key="1">
    <source>
        <dbReference type="SAM" id="Phobius"/>
    </source>
</evidence>
<protein>
    <submittedName>
        <fullName evidence="2">Uncharacterized protein</fullName>
    </submittedName>
</protein>
<feature type="transmembrane region" description="Helical" evidence="1">
    <location>
        <begin position="30"/>
        <end position="50"/>
    </location>
</feature>
<sequence length="56" mass="6455">MYRRFTVLLLILSSIFFMIGGFLRHDFEHATAIGFTGGFILFIGAGYFIYKQIKSQ</sequence>
<dbReference type="Proteomes" id="UP001057753">
    <property type="component" value="Unassembled WGS sequence"/>
</dbReference>
<gene>
    <name evidence="2" type="ORF">HXA33_17180</name>
</gene>
<accession>A0A9Q4B512</accession>
<keyword evidence="1" id="KW-0812">Transmembrane</keyword>
<keyword evidence="1" id="KW-0472">Membrane</keyword>
<keyword evidence="3" id="KW-1185">Reference proteome</keyword>
<dbReference type="AlphaFoldDB" id="A0A9Q4B512"/>
<dbReference type="EMBL" id="JABXYM010000001">
    <property type="protein sequence ID" value="MCR6098270.1"/>
    <property type="molecule type" value="Genomic_DNA"/>
</dbReference>
<evidence type="ECO:0000313" key="3">
    <source>
        <dbReference type="Proteomes" id="UP001057753"/>
    </source>
</evidence>